<keyword evidence="3" id="KW-0862">Zinc</keyword>
<evidence type="ECO:0000313" key="6">
    <source>
        <dbReference type="EMBL" id="BBM81764.1"/>
    </source>
</evidence>
<dbReference type="AlphaFoldDB" id="A0A5S9IHI0"/>
<dbReference type="PANTHER" id="PTHR33337:SF40">
    <property type="entry name" value="CENP-V_GFA DOMAIN-CONTAINING PROTEIN-RELATED"/>
    <property type="match status" value="1"/>
</dbReference>
<dbReference type="Pfam" id="PF04828">
    <property type="entry name" value="GFA"/>
    <property type="match status" value="1"/>
</dbReference>
<evidence type="ECO:0000256" key="1">
    <source>
        <dbReference type="ARBA" id="ARBA00005495"/>
    </source>
</evidence>
<dbReference type="InterPro" id="IPR011057">
    <property type="entry name" value="Mss4-like_sf"/>
</dbReference>
<dbReference type="InterPro" id="IPR006913">
    <property type="entry name" value="CENP-V/GFA"/>
</dbReference>
<dbReference type="PANTHER" id="PTHR33337">
    <property type="entry name" value="GFA DOMAIN-CONTAINING PROTEIN"/>
    <property type="match status" value="1"/>
</dbReference>
<organism evidence="6 7">
    <name type="scientific">Uabimicrobium amorphum</name>
    <dbReference type="NCBI Taxonomy" id="2596890"/>
    <lineage>
        <taxon>Bacteria</taxon>
        <taxon>Pseudomonadati</taxon>
        <taxon>Planctomycetota</taxon>
        <taxon>Candidatus Uabimicrobiia</taxon>
        <taxon>Candidatus Uabimicrobiales</taxon>
        <taxon>Candidatus Uabimicrobiaceae</taxon>
        <taxon>Candidatus Uabimicrobium</taxon>
    </lineage>
</organism>
<dbReference type="PROSITE" id="PS51891">
    <property type="entry name" value="CENP_V_GFA"/>
    <property type="match status" value="1"/>
</dbReference>
<dbReference type="Gene3D" id="3.90.1590.10">
    <property type="entry name" value="glutathione-dependent formaldehyde- activating enzyme (gfa)"/>
    <property type="match status" value="1"/>
</dbReference>
<reference evidence="6 7" key="1">
    <citation type="submission" date="2019-08" db="EMBL/GenBank/DDBJ databases">
        <title>Complete genome sequence of Candidatus Uab amorphum.</title>
        <authorList>
            <person name="Shiratori T."/>
            <person name="Suzuki S."/>
            <person name="Kakizawa Y."/>
            <person name="Ishida K."/>
        </authorList>
    </citation>
    <scope>NUCLEOTIDE SEQUENCE [LARGE SCALE GENOMIC DNA]</scope>
    <source>
        <strain evidence="6 7">SRT547</strain>
    </source>
</reference>
<evidence type="ECO:0000259" key="5">
    <source>
        <dbReference type="PROSITE" id="PS51891"/>
    </source>
</evidence>
<keyword evidence="2" id="KW-0479">Metal-binding</keyword>
<dbReference type="GO" id="GO:0046872">
    <property type="term" value="F:metal ion binding"/>
    <property type="evidence" value="ECO:0007669"/>
    <property type="project" value="UniProtKB-KW"/>
</dbReference>
<name>A0A5S9IHI0_UABAM</name>
<dbReference type="Proteomes" id="UP000326354">
    <property type="component" value="Chromosome"/>
</dbReference>
<proteinExistence type="inferred from homology"/>
<evidence type="ECO:0000313" key="7">
    <source>
        <dbReference type="Proteomes" id="UP000326354"/>
    </source>
</evidence>
<dbReference type="KEGG" id="uam:UABAM_00103"/>
<dbReference type="OrthoDB" id="4188830at2"/>
<accession>A0A5S9IHI0</accession>
<feature type="domain" description="CENP-V/GFA" evidence="5">
    <location>
        <begin position="8"/>
        <end position="118"/>
    </location>
</feature>
<keyword evidence="4" id="KW-0456">Lyase</keyword>
<dbReference type="GO" id="GO:0016846">
    <property type="term" value="F:carbon-sulfur lyase activity"/>
    <property type="evidence" value="ECO:0007669"/>
    <property type="project" value="InterPro"/>
</dbReference>
<dbReference type="EMBL" id="AP019860">
    <property type="protein sequence ID" value="BBM81764.1"/>
    <property type="molecule type" value="Genomic_DNA"/>
</dbReference>
<protein>
    <recommendedName>
        <fullName evidence="5">CENP-V/GFA domain-containing protein</fullName>
    </recommendedName>
</protein>
<evidence type="ECO:0000256" key="3">
    <source>
        <dbReference type="ARBA" id="ARBA00022833"/>
    </source>
</evidence>
<keyword evidence="7" id="KW-1185">Reference proteome</keyword>
<dbReference type="SUPFAM" id="SSF51316">
    <property type="entry name" value="Mss4-like"/>
    <property type="match status" value="1"/>
</dbReference>
<sequence>MTSQQNLRHGSCLCGKIQFDIREDSIIDVVNCYCRMCSKASGSFSIIWGCIDNNSIYYSNVSHLSTFFSSRNVKRSFCNYCGSNVLWQSIFTKNITWFAVKLLDTELKQAPRNIFKFDC</sequence>
<evidence type="ECO:0000256" key="4">
    <source>
        <dbReference type="ARBA" id="ARBA00023239"/>
    </source>
</evidence>
<comment type="similarity">
    <text evidence="1">Belongs to the Gfa family.</text>
</comment>
<gene>
    <name evidence="6" type="ORF">UABAM_00103</name>
</gene>
<dbReference type="RefSeq" id="WP_151966031.1">
    <property type="nucleotide sequence ID" value="NZ_AP019860.1"/>
</dbReference>
<evidence type="ECO:0000256" key="2">
    <source>
        <dbReference type="ARBA" id="ARBA00022723"/>
    </source>
</evidence>